<dbReference type="Proteomes" id="UP000477083">
    <property type="component" value="Unassembled WGS sequence"/>
</dbReference>
<evidence type="ECO:0000313" key="1">
    <source>
        <dbReference type="EMBL" id="MZQ91357.1"/>
    </source>
</evidence>
<dbReference type="EMBL" id="WWNR01000036">
    <property type="protein sequence ID" value="MZQ91357.1"/>
    <property type="molecule type" value="Genomic_DNA"/>
</dbReference>
<name>A0A6L8VLV3_9RHOB</name>
<protein>
    <submittedName>
        <fullName evidence="1">Uncharacterized protein</fullName>
    </submittedName>
</protein>
<comment type="caution">
    <text evidence="1">The sequence shown here is derived from an EMBL/GenBank/DDBJ whole genome shotgun (WGS) entry which is preliminary data.</text>
</comment>
<sequence>MERTLIAVGGKIPWQVNETVGDPRYPFDLLCRVITVSLATVKIVRSLPPLEI</sequence>
<accession>A0A6L8VLV3</accession>
<dbReference type="OrthoDB" id="9803459at2"/>
<keyword evidence="2" id="KW-1185">Reference proteome</keyword>
<proteinExistence type="predicted"/>
<gene>
    <name evidence="1" type="ORF">GS660_19960</name>
</gene>
<dbReference type="RefSeq" id="WP_161656937.1">
    <property type="nucleotide sequence ID" value="NZ_BMGW01000035.1"/>
</dbReference>
<dbReference type="AlphaFoldDB" id="A0A6L8VLV3"/>
<reference evidence="1 2" key="1">
    <citation type="submission" date="2020-01" db="EMBL/GenBank/DDBJ databases">
        <title>Frigidibacter albus SP32T (=CGMCC 1.13995T).</title>
        <authorList>
            <person name="Liao X."/>
        </authorList>
    </citation>
    <scope>NUCLEOTIDE SEQUENCE [LARGE SCALE GENOMIC DNA]</scope>
    <source>
        <strain evidence="1 2">SP32</strain>
    </source>
</reference>
<organism evidence="1 2">
    <name type="scientific">Frigidibacter albus</name>
    <dbReference type="NCBI Taxonomy" id="1465486"/>
    <lineage>
        <taxon>Bacteria</taxon>
        <taxon>Pseudomonadati</taxon>
        <taxon>Pseudomonadota</taxon>
        <taxon>Alphaproteobacteria</taxon>
        <taxon>Rhodobacterales</taxon>
        <taxon>Paracoccaceae</taxon>
        <taxon>Frigidibacter</taxon>
    </lineage>
</organism>
<evidence type="ECO:0000313" key="2">
    <source>
        <dbReference type="Proteomes" id="UP000477083"/>
    </source>
</evidence>